<reference evidence="3 4" key="1">
    <citation type="journal article" date="2021" name="Elife">
        <title>Chloroplast acquisition without the gene transfer in kleptoplastic sea slugs, Plakobranchus ocellatus.</title>
        <authorList>
            <person name="Maeda T."/>
            <person name="Takahashi S."/>
            <person name="Yoshida T."/>
            <person name="Shimamura S."/>
            <person name="Takaki Y."/>
            <person name="Nagai Y."/>
            <person name="Toyoda A."/>
            <person name="Suzuki Y."/>
            <person name="Arimoto A."/>
            <person name="Ishii H."/>
            <person name="Satoh N."/>
            <person name="Nishiyama T."/>
            <person name="Hasebe M."/>
            <person name="Maruyama T."/>
            <person name="Minagawa J."/>
            <person name="Obokata J."/>
            <person name="Shigenobu S."/>
        </authorList>
    </citation>
    <scope>NUCLEOTIDE SEQUENCE [LARGE SCALE GENOMIC DNA]</scope>
</reference>
<feature type="compositionally biased region" description="Polar residues" evidence="1">
    <location>
        <begin position="79"/>
        <end position="91"/>
    </location>
</feature>
<dbReference type="Proteomes" id="UP000762676">
    <property type="component" value="Unassembled WGS sequence"/>
</dbReference>
<feature type="compositionally biased region" description="Gly residues" evidence="1">
    <location>
        <begin position="111"/>
        <end position="121"/>
    </location>
</feature>
<comment type="caution">
    <text evidence="3">The sequence shown here is derived from an EMBL/GenBank/DDBJ whole genome shotgun (WGS) entry which is preliminary data.</text>
</comment>
<organism evidence="3 4">
    <name type="scientific">Elysia marginata</name>
    <dbReference type="NCBI Taxonomy" id="1093978"/>
    <lineage>
        <taxon>Eukaryota</taxon>
        <taxon>Metazoa</taxon>
        <taxon>Spiralia</taxon>
        <taxon>Lophotrochozoa</taxon>
        <taxon>Mollusca</taxon>
        <taxon>Gastropoda</taxon>
        <taxon>Heterobranchia</taxon>
        <taxon>Euthyneura</taxon>
        <taxon>Panpulmonata</taxon>
        <taxon>Sacoglossa</taxon>
        <taxon>Placobranchoidea</taxon>
        <taxon>Plakobranchidae</taxon>
        <taxon>Elysia</taxon>
    </lineage>
</organism>
<keyword evidence="4" id="KW-1185">Reference proteome</keyword>
<protein>
    <recommendedName>
        <fullName evidence="5">Resistance to inhibitors of cholinesterase protein 3 N-terminal domain-containing protein</fullName>
    </recommendedName>
</protein>
<sequence>MVETAAQWDRNSIPKLLWSLDSEFLIQSSQAATSIHNYIWPPIIVLVGLAAVVTFFSKPNEEIVKKSLASQMPPPNIITEDNNNPEVQPQDQNEEEIESNLLNPVSADSLGSGGGTEGRVSGGQNEISLRVSNANAPKRSVDVNAADQPNS</sequence>
<dbReference type="AlphaFoldDB" id="A0AAV4H6E8"/>
<keyword evidence="2" id="KW-1133">Transmembrane helix</keyword>
<dbReference type="EMBL" id="BMAT01012452">
    <property type="protein sequence ID" value="GFR92643.1"/>
    <property type="molecule type" value="Genomic_DNA"/>
</dbReference>
<accession>A0AAV4H6E8</accession>
<feature type="compositionally biased region" description="Polar residues" evidence="1">
    <location>
        <begin position="124"/>
        <end position="135"/>
    </location>
</feature>
<evidence type="ECO:0000313" key="4">
    <source>
        <dbReference type="Proteomes" id="UP000762676"/>
    </source>
</evidence>
<keyword evidence="2" id="KW-0812">Transmembrane</keyword>
<name>A0AAV4H6E8_9GAST</name>
<evidence type="ECO:0008006" key="5">
    <source>
        <dbReference type="Google" id="ProtNLM"/>
    </source>
</evidence>
<evidence type="ECO:0000256" key="2">
    <source>
        <dbReference type="SAM" id="Phobius"/>
    </source>
</evidence>
<evidence type="ECO:0000256" key="1">
    <source>
        <dbReference type="SAM" id="MobiDB-lite"/>
    </source>
</evidence>
<feature type="region of interest" description="Disordered" evidence="1">
    <location>
        <begin position="68"/>
        <end position="151"/>
    </location>
</feature>
<proteinExistence type="predicted"/>
<gene>
    <name evidence="3" type="ORF">ElyMa_006205800</name>
</gene>
<keyword evidence="2" id="KW-0472">Membrane</keyword>
<evidence type="ECO:0000313" key="3">
    <source>
        <dbReference type="EMBL" id="GFR92643.1"/>
    </source>
</evidence>
<feature type="transmembrane region" description="Helical" evidence="2">
    <location>
        <begin position="38"/>
        <end position="56"/>
    </location>
</feature>